<dbReference type="Proteomes" id="UP000092713">
    <property type="component" value="Unassembled WGS sequence"/>
</dbReference>
<name>A0A1A7BXN8_9BURK</name>
<gene>
    <name evidence="1" type="ORF">ASR47_1005241</name>
</gene>
<reference evidence="1 2" key="1">
    <citation type="submission" date="2016-04" db="EMBL/GenBank/DDBJ databases">
        <title>Draft genome sequence of Janthinobacterium psychrotolerans sp. nov., isolated from freshwater sediments in Denmark.</title>
        <authorList>
            <person name="Gong X."/>
            <person name="Skrivergaard S."/>
            <person name="Korsgaard B.S."/>
            <person name="Schreiber L."/>
            <person name="Marshall I.P."/>
            <person name="Finster K."/>
            <person name="Schramm A."/>
        </authorList>
    </citation>
    <scope>NUCLEOTIDE SEQUENCE [LARGE SCALE GENOMIC DNA]</scope>
    <source>
        <strain evidence="1 2">S3-2</strain>
    </source>
</reference>
<dbReference type="EMBL" id="LOCQ01000058">
    <property type="protein sequence ID" value="OBV38287.1"/>
    <property type="molecule type" value="Genomic_DNA"/>
</dbReference>
<dbReference type="RefSeq" id="WP_150127861.1">
    <property type="nucleotide sequence ID" value="NZ_LOCQ01000058.1"/>
</dbReference>
<protein>
    <submittedName>
        <fullName evidence="1">Uncharacterized protein</fullName>
    </submittedName>
</protein>
<dbReference type="OrthoDB" id="7041715at2"/>
<accession>A0A1A7BXN8</accession>
<evidence type="ECO:0000313" key="2">
    <source>
        <dbReference type="Proteomes" id="UP000092713"/>
    </source>
</evidence>
<proteinExistence type="predicted"/>
<sequence length="194" mass="22459">MDHLYNHAAIGYANLWWKQDRLLLQRMKETGGMSAVLPDIAVAYSVIRSIPGGRNSKQWQQIAYELDNQKKLTTTTYVQIVEQWKEKLGSKQNLLSAASKLLWFHSKNPVKILDSRAAKALKFKNGTYNDYCALWKAEYKLSELQIQSAILKLIEQVDCTVIPPEGRAEFFEVVNQKWFAERIFDKYLWNQGGK</sequence>
<dbReference type="STRING" id="1747903.ASR47_1005241"/>
<keyword evidence="2" id="KW-1185">Reference proteome</keyword>
<evidence type="ECO:0000313" key="1">
    <source>
        <dbReference type="EMBL" id="OBV38287.1"/>
    </source>
</evidence>
<dbReference type="AlphaFoldDB" id="A0A1A7BXN8"/>
<comment type="caution">
    <text evidence="1">The sequence shown here is derived from an EMBL/GenBank/DDBJ whole genome shotgun (WGS) entry which is preliminary data.</text>
</comment>
<organism evidence="1 2">
    <name type="scientific">Janthinobacterium psychrotolerans</name>
    <dbReference type="NCBI Taxonomy" id="1747903"/>
    <lineage>
        <taxon>Bacteria</taxon>
        <taxon>Pseudomonadati</taxon>
        <taxon>Pseudomonadota</taxon>
        <taxon>Betaproteobacteria</taxon>
        <taxon>Burkholderiales</taxon>
        <taxon>Oxalobacteraceae</taxon>
        <taxon>Janthinobacterium</taxon>
    </lineage>
</organism>